<keyword evidence="2" id="KW-1185">Reference proteome</keyword>
<gene>
    <name evidence="1" type="ORF">L1987_61532</name>
</gene>
<proteinExistence type="predicted"/>
<reference evidence="1 2" key="2">
    <citation type="journal article" date="2022" name="Mol. Ecol. Resour.">
        <title>The genomes of chicory, endive, great burdock and yacon provide insights into Asteraceae paleo-polyploidization history and plant inulin production.</title>
        <authorList>
            <person name="Fan W."/>
            <person name="Wang S."/>
            <person name="Wang H."/>
            <person name="Wang A."/>
            <person name="Jiang F."/>
            <person name="Liu H."/>
            <person name="Zhao H."/>
            <person name="Xu D."/>
            <person name="Zhang Y."/>
        </authorList>
    </citation>
    <scope>NUCLEOTIDE SEQUENCE [LARGE SCALE GENOMIC DNA]</scope>
    <source>
        <strain evidence="2">cv. Yunnan</strain>
        <tissue evidence="1">Leaves</tissue>
    </source>
</reference>
<accession>A0ACB9C859</accession>
<evidence type="ECO:0000313" key="2">
    <source>
        <dbReference type="Proteomes" id="UP001056120"/>
    </source>
</evidence>
<protein>
    <submittedName>
        <fullName evidence="1">Uncharacterized protein</fullName>
    </submittedName>
</protein>
<comment type="caution">
    <text evidence="1">The sequence shown here is derived from an EMBL/GenBank/DDBJ whole genome shotgun (WGS) entry which is preliminary data.</text>
</comment>
<dbReference type="EMBL" id="CM042038">
    <property type="protein sequence ID" value="KAI3730362.1"/>
    <property type="molecule type" value="Genomic_DNA"/>
</dbReference>
<dbReference type="Proteomes" id="UP001056120">
    <property type="component" value="Linkage Group LG21"/>
</dbReference>
<name>A0ACB9C859_9ASTR</name>
<evidence type="ECO:0000313" key="1">
    <source>
        <dbReference type="EMBL" id="KAI3730362.1"/>
    </source>
</evidence>
<reference evidence="2" key="1">
    <citation type="journal article" date="2022" name="Mol. Ecol. Resour.">
        <title>The genomes of chicory, endive, great burdock and yacon provide insights into Asteraceae palaeo-polyploidization history and plant inulin production.</title>
        <authorList>
            <person name="Fan W."/>
            <person name="Wang S."/>
            <person name="Wang H."/>
            <person name="Wang A."/>
            <person name="Jiang F."/>
            <person name="Liu H."/>
            <person name="Zhao H."/>
            <person name="Xu D."/>
            <person name="Zhang Y."/>
        </authorList>
    </citation>
    <scope>NUCLEOTIDE SEQUENCE [LARGE SCALE GENOMIC DNA]</scope>
    <source>
        <strain evidence="2">cv. Yunnan</strain>
    </source>
</reference>
<organism evidence="1 2">
    <name type="scientific">Smallanthus sonchifolius</name>
    <dbReference type="NCBI Taxonomy" id="185202"/>
    <lineage>
        <taxon>Eukaryota</taxon>
        <taxon>Viridiplantae</taxon>
        <taxon>Streptophyta</taxon>
        <taxon>Embryophyta</taxon>
        <taxon>Tracheophyta</taxon>
        <taxon>Spermatophyta</taxon>
        <taxon>Magnoliopsida</taxon>
        <taxon>eudicotyledons</taxon>
        <taxon>Gunneridae</taxon>
        <taxon>Pentapetalae</taxon>
        <taxon>asterids</taxon>
        <taxon>campanulids</taxon>
        <taxon>Asterales</taxon>
        <taxon>Asteraceae</taxon>
        <taxon>Asteroideae</taxon>
        <taxon>Heliantheae alliance</taxon>
        <taxon>Millerieae</taxon>
        <taxon>Smallanthus</taxon>
    </lineage>
</organism>
<sequence>MAETLKSLKEAIRVWRVKMKSLEEAEREMAARSLESLERVAETRFLNCEEKKTRVLWKQSIKRGAQDIPVNNNLAGIWKDILAVDKDLRKAGKAPR</sequence>